<dbReference type="GO" id="GO:0005783">
    <property type="term" value="C:endoplasmic reticulum"/>
    <property type="evidence" value="ECO:0007669"/>
    <property type="project" value="TreeGrafter"/>
</dbReference>
<name>A0A0R3UK97_MESCO</name>
<dbReference type="GO" id="GO:0006508">
    <property type="term" value="P:proteolysis"/>
    <property type="evidence" value="ECO:0007669"/>
    <property type="project" value="TreeGrafter"/>
</dbReference>
<accession>A0A0R3UK97</accession>
<dbReference type="OrthoDB" id="417506at2759"/>
<dbReference type="GO" id="GO:0071567">
    <property type="term" value="F:deUFMylase activity"/>
    <property type="evidence" value="ECO:0007669"/>
    <property type="project" value="UniProtKB-ARBA"/>
</dbReference>
<evidence type="ECO:0000313" key="6">
    <source>
        <dbReference type="WBParaSite" id="MCU_004896-RA"/>
    </source>
</evidence>
<dbReference type="PANTHER" id="PTHR48153:SF2">
    <property type="entry name" value="UFM1-SPECIFIC PROTEASE 2"/>
    <property type="match status" value="1"/>
</dbReference>
<dbReference type="Pfam" id="PF07910">
    <property type="entry name" value="Peptidase_C78"/>
    <property type="match status" value="1"/>
</dbReference>
<evidence type="ECO:0000256" key="2">
    <source>
        <dbReference type="ARBA" id="ARBA00022801"/>
    </source>
</evidence>
<proteinExistence type="inferred from homology"/>
<dbReference type="GO" id="GO:0005634">
    <property type="term" value="C:nucleus"/>
    <property type="evidence" value="ECO:0007669"/>
    <property type="project" value="TreeGrafter"/>
</dbReference>
<feature type="domain" description="UFSP1/2/DUB catalytic" evidence="3">
    <location>
        <begin position="254"/>
        <end position="440"/>
    </location>
</feature>
<keyword evidence="2" id="KW-0378">Hydrolase</keyword>
<evidence type="ECO:0000259" key="3">
    <source>
        <dbReference type="Pfam" id="PF07910"/>
    </source>
</evidence>
<dbReference type="Gene3D" id="3.90.70.130">
    <property type="match status" value="1"/>
</dbReference>
<dbReference type="EMBL" id="UXSR01005436">
    <property type="protein sequence ID" value="VDD81988.1"/>
    <property type="molecule type" value="Genomic_DNA"/>
</dbReference>
<organism evidence="6">
    <name type="scientific">Mesocestoides corti</name>
    <name type="common">Flatworm</name>
    <dbReference type="NCBI Taxonomy" id="53468"/>
    <lineage>
        <taxon>Eukaryota</taxon>
        <taxon>Metazoa</taxon>
        <taxon>Spiralia</taxon>
        <taxon>Lophotrochozoa</taxon>
        <taxon>Platyhelminthes</taxon>
        <taxon>Cestoda</taxon>
        <taxon>Eucestoda</taxon>
        <taxon>Cyclophyllidea</taxon>
        <taxon>Mesocestoididae</taxon>
        <taxon>Mesocestoides</taxon>
    </lineage>
</organism>
<dbReference type="STRING" id="53468.A0A0R3UK97"/>
<dbReference type="Proteomes" id="UP000267029">
    <property type="component" value="Unassembled WGS sequence"/>
</dbReference>
<dbReference type="WBParaSite" id="MCU_004896-RA">
    <property type="protein sequence ID" value="MCU_004896-RA"/>
    <property type="gene ID" value="MCU_004896"/>
</dbReference>
<evidence type="ECO:0000256" key="1">
    <source>
        <dbReference type="ARBA" id="ARBA00008552"/>
    </source>
</evidence>
<reference evidence="4 5" key="1">
    <citation type="submission" date="2018-10" db="EMBL/GenBank/DDBJ databases">
        <authorList>
            <consortium name="Pathogen Informatics"/>
        </authorList>
    </citation>
    <scope>NUCLEOTIDE SEQUENCE [LARGE SCALE GENOMIC DNA]</scope>
</reference>
<gene>
    <name evidence="4" type="ORF">MCOS_LOCUS7991</name>
</gene>
<dbReference type="AlphaFoldDB" id="A0A0R3UK97"/>
<dbReference type="InterPro" id="IPR012462">
    <property type="entry name" value="UFSP1/2_DUB_cat"/>
</dbReference>
<protein>
    <submittedName>
        <fullName evidence="6">Ufm1-specific protease 2</fullName>
    </submittedName>
</protein>
<keyword evidence="5" id="KW-1185">Reference proteome</keyword>
<evidence type="ECO:0000313" key="4">
    <source>
        <dbReference type="EMBL" id="VDD81988.1"/>
    </source>
</evidence>
<evidence type="ECO:0000313" key="5">
    <source>
        <dbReference type="Proteomes" id="UP000267029"/>
    </source>
</evidence>
<reference evidence="6" key="2">
    <citation type="submission" date="2019-11" db="UniProtKB">
        <authorList>
            <consortium name="WormBaseParasite"/>
        </authorList>
    </citation>
    <scope>IDENTIFICATION</scope>
</reference>
<comment type="similarity">
    <text evidence="1">Belongs to the peptidase C78 family.</text>
</comment>
<dbReference type="PANTHER" id="PTHR48153">
    <property type="entry name" value="UFM1-SPECIFIC PROTEASE 2"/>
    <property type="match status" value="1"/>
</dbReference>
<sequence length="450" mass="50550">MDLVQSSVLLSNDVVFLRVIIRYGERLFYWNEHHLEKLFAGLRETINSLIFIHNDCYISKEKPKLSPQYSRQMLKQANDSLHNPITFVANFNFDCDSEDTGPRVEFKPPQKVPCAMHQLNVDAFFAVDPEIVEGDLFDTLRSNVSEFLTSYNETLKSILAKEKSIPRSLTAYYFHHEDKLIRVFYPPFCEKELQWREAIHKGLDLPRKPIIRRGLAIFPTRSFKRLLGPNEENLVCPHLLIPSSGPNAASADGNCEIIRGRYTYKHYLQDGIDDKNWGCAYRSLQTLASWLLWQGVVAPLRELPTIKCIQEALVRVGDKTAKFIGSRQWIGSLEVSFCLQELYGVQCRLLPVSRGAEFTATAAAVLAGHFASGGGPVMVGGGQLAHTIVGVNTSGPRARYLILDPHYTGQPGNVATILGKGWVGWKDEGFWRADVPYNLCLVPPVDAGAI</sequence>